<feature type="transmembrane region" description="Helical" evidence="8">
    <location>
        <begin position="160"/>
        <end position="179"/>
    </location>
</feature>
<dbReference type="InterPro" id="IPR045891">
    <property type="entry name" value="ZIP9"/>
</dbReference>
<evidence type="ECO:0000256" key="5">
    <source>
        <dbReference type="ARBA" id="ARBA00023034"/>
    </source>
</evidence>
<keyword evidence="4 8" id="KW-1133">Transmembrane helix</keyword>
<feature type="transmembrane region" description="Helical" evidence="8">
    <location>
        <begin position="6"/>
        <end position="28"/>
    </location>
</feature>
<proteinExistence type="predicted"/>
<dbReference type="GeneID" id="85227689"/>
<feature type="region of interest" description="Disordered" evidence="7">
    <location>
        <begin position="296"/>
        <end position="317"/>
    </location>
</feature>
<keyword evidence="5" id="KW-0333">Golgi apparatus</keyword>
<keyword evidence="10" id="KW-1185">Reference proteome</keyword>
<evidence type="ECO:0000256" key="2">
    <source>
        <dbReference type="ARBA" id="ARBA00004394"/>
    </source>
</evidence>
<feature type="transmembrane region" description="Helical" evidence="8">
    <location>
        <begin position="185"/>
        <end position="208"/>
    </location>
</feature>
<feature type="transmembrane region" description="Helical" evidence="8">
    <location>
        <begin position="83"/>
        <end position="102"/>
    </location>
</feature>
<gene>
    <name evidence="9" type="ORF">MJAP1_004038</name>
</gene>
<protein>
    <recommendedName>
        <fullName evidence="11">Zinc/iron permease</fullName>
    </recommendedName>
</protein>
<evidence type="ECO:0008006" key="11">
    <source>
        <dbReference type="Google" id="ProtNLM"/>
    </source>
</evidence>
<dbReference type="PANTHER" id="PTHR16133">
    <property type="entry name" value="SOLUTE CARRIER FAMILY 39 ZINC TRANSPORTER , MEMBER 9-RELATED"/>
    <property type="match status" value="1"/>
</dbReference>
<feature type="transmembrane region" description="Helical" evidence="8">
    <location>
        <begin position="259"/>
        <end position="279"/>
    </location>
</feature>
<dbReference type="GO" id="GO:0046873">
    <property type="term" value="F:metal ion transmembrane transporter activity"/>
    <property type="evidence" value="ECO:0007669"/>
    <property type="project" value="InterPro"/>
</dbReference>
<dbReference type="RefSeq" id="XP_060123942.1">
    <property type="nucleotide sequence ID" value="XM_060267959.1"/>
</dbReference>
<feature type="transmembrane region" description="Helical" evidence="8">
    <location>
        <begin position="220"/>
        <end position="244"/>
    </location>
</feature>
<sequence length="361" mass="38558">MWDVVGLGGVCVAMAFGTYVIGTLPLAFHLSRSGLRKLELWGSGLLLGAALTVVIPEGIASVYKGRHLCHGDEPIAPPSGRLTSKDLIAACLLSGFLLMFIVDRHMMIQPHALEEQQPTLELHVEQERENLHSVPWQPSDEEGGEWLPARESLHRALSGLLGLLIHALADGIALGASVGSSDTSLRIVVVLAIMVHKAPASIGTCTLLMSRQLRRADVRWAVFVFSITTPIGALVTYGVIALFFRVTGGAGATINARDIGAILSFSGGTFLFVAMHAVLELTAEPTPPECAPHIDHTHAHHPHDQDHPIHAHALSPGPAPLDTHRHSERTNTAFCLFLVVLGSVTPRLLQLVLGDAHGGGE</sequence>
<feature type="compositionally biased region" description="Basic and acidic residues" evidence="7">
    <location>
        <begin position="296"/>
        <end position="309"/>
    </location>
</feature>
<reference evidence="9" key="1">
    <citation type="submission" date="2023-03" db="EMBL/GenBank/DDBJ databases">
        <title>Mating type loci evolution in Malassezia.</title>
        <authorList>
            <person name="Coelho M.A."/>
        </authorList>
    </citation>
    <scope>NUCLEOTIDE SEQUENCE</scope>
    <source>
        <strain evidence="9">CBS 9431</strain>
    </source>
</reference>
<evidence type="ECO:0000313" key="9">
    <source>
        <dbReference type="EMBL" id="WFD41045.1"/>
    </source>
</evidence>
<dbReference type="AlphaFoldDB" id="A0AAF0F597"/>
<evidence type="ECO:0000256" key="8">
    <source>
        <dbReference type="SAM" id="Phobius"/>
    </source>
</evidence>
<dbReference type="GO" id="GO:0006829">
    <property type="term" value="P:zinc ion transport"/>
    <property type="evidence" value="ECO:0007669"/>
    <property type="project" value="InterPro"/>
</dbReference>
<organism evidence="9 10">
    <name type="scientific">Malassezia japonica</name>
    <dbReference type="NCBI Taxonomy" id="223818"/>
    <lineage>
        <taxon>Eukaryota</taxon>
        <taxon>Fungi</taxon>
        <taxon>Dikarya</taxon>
        <taxon>Basidiomycota</taxon>
        <taxon>Ustilaginomycotina</taxon>
        <taxon>Malasseziomycetes</taxon>
        <taxon>Malasseziales</taxon>
        <taxon>Malasseziaceae</taxon>
        <taxon>Malassezia</taxon>
    </lineage>
</organism>
<evidence type="ECO:0000256" key="1">
    <source>
        <dbReference type="ARBA" id="ARBA00004127"/>
    </source>
</evidence>
<dbReference type="InterPro" id="IPR003689">
    <property type="entry name" value="ZIP"/>
</dbReference>
<dbReference type="GO" id="GO:0000139">
    <property type="term" value="C:Golgi membrane"/>
    <property type="evidence" value="ECO:0007669"/>
    <property type="project" value="UniProtKB-SubCell"/>
</dbReference>
<evidence type="ECO:0000256" key="7">
    <source>
        <dbReference type="SAM" id="MobiDB-lite"/>
    </source>
</evidence>
<keyword evidence="3 8" id="KW-0812">Transmembrane</keyword>
<keyword evidence="6 8" id="KW-0472">Membrane</keyword>
<evidence type="ECO:0000256" key="6">
    <source>
        <dbReference type="ARBA" id="ARBA00023136"/>
    </source>
</evidence>
<feature type="transmembrane region" description="Helical" evidence="8">
    <location>
        <begin position="333"/>
        <end position="353"/>
    </location>
</feature>
<dbReference type="Pfam" id="PF02535">
    <property type="entry name" value="Zip"/>
    <property type="match status" value="1"/>
</dbReference>
<evidence type="ECO:0000313" key="10">
    <source>
        <dbReference type="Proteomes" id="UP001217754"/>
    </source>
</evidence>
<evidence type="ECO:0000256" key="4">
    <source>
        <dbReference type="ARBA" id="ARBA00022989"/>
    </source>
</evidence>
<name>A0AAF0F597_9BASI</name>
<feature type="transmembrane region" description="Helical" evidence="8">
    <location>
        <begin position="40"/>
        <end position="63"/>
    </location>
</feature>
<accession>A0AAF0F597</accession>
<dbReference type="EMBL" id="CP119965">
    <property type="protein sequence ID" value="WFD41045.1"/>
    <property type="molecule type" value="Genomic_DNA"/>
</dbReference>
<dbReference type="PANTHER" id="PTHR16133:SF0">
    <property type="entry name" value="ZINC_IRON REGULATED TRANSPORTER-RELATED PROTEIN 102B, ISOFORM E"/>
    <property type="match status" value="1"/>
</dbReference>
<evidence type="ECO:0000256" key="3">
    <source>
        <dbReference type="ARBA" id="ARBA00022692"/>
    </source>
</evidence>
<dbReference type="Proteomes" id="UP001217754">
    <property type="component" value="Chromosome 8"/>
</dbReference>
<comment type="subcellular location">
    <subcellularLocation>
        <location evidence="1">Endomembrane system</location>
        <topology evidence="1">Multi-pass membrane protein</topology>
    </subcellularLocation>
    <subcellularLocation>
        <location evidence="2">Golgi apparatus membrane</location>
    </subcellularLocation>
</comment>